<evidence type="ECO:0000313" key="4">
    <source>
        <dbReference type="Proteomes" id="UP000756346"/>
    </source>
</evidence>
<protein>
    <submittedName>
        <fullName evidence="3">Uncharacterized protein</fullName>
    </submittedName>
</protein>
<evidence type="ECO:0000313" key="3">
    <source>
        <dbReference type="EMBL" id="KAH7031553.1"/>
    </source>
</evidence>
<accession>A0A9P8Y8C5</accession>
<comment type="caution">
    <text evidence="3">The sequence shown here is derived from an EMBL/GenBank/DDBJ whole genome shotgun (WGS) entry which is preliminary data.</text>
</comment>
<dbReference type="EMBL" id="JAGTJQ010000005">
    <property type="protein sequence ID" value="KAH7031553.1"/>
    <property type="molecule type" value="Genomic_DNA"/>
</dbReference>
<dbReference type="GeneID" id="70186360"/>
<gene>
    <name evidence="3" type="ORF">B0I36DRAFT_349613</name>
</gene>
<keyword evidence="4" id="KW-1185">Reference proteome</keyword>
<name>A0A9P8Y8C5_9PEZI</name>
<evidence type="ECO:0000256" key="1">
    <source>
        <dbReference type="SAM" id="MobiDB-lite"/>
    </source>
</evidence>
<proteinExistence type="predicted"/>
<organism evidence="3 4">
    <name type="scientific">Microdochium trichocladiopsis</name>
    <dbReference type="NCBI Taxonomy" id="1682393"/>
    <lineage>
        <taxon>Eukaryota</taxon>
        <taxon>Fungi</taxon>
        <taxon>Dikarya</taxon>
        <taxon>Ascomycota</taxon>
        <taxon>Pezizomycotina</taxon>
        <taxon>Sordariomycetes</taxon>
        <taxon>Xylariomycetidae</taxon>
        <taxon>Xylariales</taxon>
        <taxon>Microdochiaceae</taxon>
        <taxon>Microdochium</taxon>
    </lineage>
</organism>
<reference evidence="3" key="1">
    <citation type="journal article" date="2021" name="Nat. Commun.">
        <title>Genetic determinants of endophytism in the Arabidopsis root mycobiome.</title>
        <authorList>
            <person name="Mesny F."/>
            <person name="Miyauchi S."/>
            <person name="Thiergart T."/>
            <person name="Pickel B."/>
            <person name="Atanasova L."/>
            <person name="Karlsson M."/>
            <person name="Huettel B."/>
            <person name="Barry K.W."/>
            <person name="Haridas S."/>
            <person name="Chen C."/>
            <person name="Bauer D."/>
            <person name="Andreopoulos W."/>
            <person name="Pangilinan J."/>
            <person name="LaButti K."/>
            <person name="Riley R."/>
            <person name="Lipzen A."/>
            <person name="Clum A."/>
            <person name="Drula E."/>
            <person name="Henrissat B."/>
            <person name="Kohler A."/>
            <person name="Grigoriev I.V."/>
            <person name="Martin F.M."/>
            <person name="Hacquard S."/>
        </authorList>
    </citation>
    <scope>NUCLEOTIDE SEQUENCE</scope>
    <source>
        <strain evidence="3">MPI-CAGE-CH-0230</strain>
    </source>
</reference>
<feature type="region of interest" description="Disordered" evidence="1">
    <location>
        <begin position="184"/>
        <end position="211"/>
    </location>
</feature>
<dbReference type="RefSeq" id="XP_046013233.1">
    <property type="nucleotide sequence ID" value="XM_046156814.1"/>
</dbReference>
<keyword evidence="2" id="KW-0732">Signal</keyword>
<feature type="chain" id="PRO_5040401987" evidence="2">
    <location>
        <begin position="20"/>
        <end position="211"/>
    </location>
</feature>
<sequence>MHPAYFSLLVGLLTQTSSAATTNNACSGGLYALFMPLKPDPQVKAFCNAKYKPGTKTITATASRTGPTSTGTVTATALSTSTVTSTVTITTTTYSSINPYAIKDKREATTTPVNPKPEATLLPRGRDACVPFQPLPCGDAQLLMLQPGYSLLCRRLRPVLSRQYAPASMGALLLSLRRDGDCDRDGHVDKRRAATKQPVPDRCKLPKHQRR</sequence>
<feature type="signal peptide" evidence="2">
    <location>
        <begin position="1"/>
        <end position="19"/>
    </location>
</feature>
<evidence type="ECO:0000256" key="2">
    <source>
        <dbReference type="SAM" id="SignalP"/>
    </source>
</evidence>
<dbReference type="Proteomes" id="UP000756346">
    <property type="component" value="Unassembled WGS sequence"/>
</dbReference>
<dbReference type="AlphaFoldDB" id="A0A9P8Y8C5"/>